<proteinExistence type="predicted"/>
<name>A0ABW3AP43_9SPHI</name>
<comment type="caution">
    <text evidence="1">The sequence shown here is derived from an EMBL/GenBank/DDBJ whole genome shotgun (WGS) entry which is preliminary data.</text>
</comment>
<accession>A0ABW3AP43</accession>
<sequence length="40" mass="4609">MRWYRSEQAACLITDTADVEIISSKIILYNYTNRNNGTPS</sequence>
<dbReference type="Proteomes" id="UP001597010">
    <property type="component" value="Unassembled WGS sequence"/>
</dbReference>
<gene>
    <name evidence="1" type="ORF">ACFQZX_00240</name>
</gene>
<keyword evidence="2" id="KW-1185">Reference proteome</keyword>
<evidence type="ECO:0000313" key="1">
    <source>
        <dbReference type="EMBL" id="MFD0792019.1"/>
    </source>
</evidence>
<organism evidence="1 2">
    <name type="scientific">Mucilaginibacter litoreus</name>
    <dbReference type="NCBI Taxonomy" id="1048221"/>
    <lineage>
        <taxon>Bacteria</taxon>
        <taxon>Pseudomonadati</taxon>
        <taxon>Bacteroidota</taxon>
        <taxon>Sphingobacteriia</taxon>
        <taxon>Sphingobacteriales</taxon>
        <taxon>Sphingobacteriaceae</taxon>
        <taxon>Mucilaginibacter</taxon>
    </lineage>
</organism>
<dbReference type="EMBL" id="JBHTHZ010000001">
    <property type="protein sequence ID" value="MFD0792019.1"/>
    <property type="molecule type" value="Genomic_DNA"/>
</dbReference>
<evidence type="ECO:0000313" key="2">
    <source>
        <dbReference type="Proteomes" id="UP001597010"/>
    </source>
</evidence>
<protein>
    <submittedName>
        <fullName evidence="1">Uncharacterized protein</fullName>
    </submittedName>
</protein>
<reference evidence="2" key="1">
    <citation type="journal article" date="2019" name="Int. J. Syst. Evol. Microbiol.">
        <title>The Global Catalogue of Microorganisms (GCM) 10K type strain sequencing project: providing services to taxonomists for standard genome sequencing and annotation.</title>
        <authorList>
            <consortium name="The Broad Institute Genomics Platform"/>
            <consortium name="The Broad Institute Genome Sequencing Center for Infectious Disease"/>
            <person name="Wu L."/>
            <person name="Ma J."/>
        </authorList>
    </citation>
    <scope>NUCLEOTIDE SEQUENCE [LARGE SCALE GENOMIC DNA]</scope>
    <source>
        <strain evidence="2">CCUG 61484</strain>
    </source>
</reference>